<evidence type="ECO:0000313" key="2">
    <source>
        <dbReference type="EMBL" id="SFF56042.1"/>
    </source>
</evidence>
<feature type="region of interest" description="Disordered" evidence="1">
    <location>
        <begin position="1"/>
        <end position="51"/>
    </location>
</feature>
<dbReference type="RefSeq" id="WP_175527355.1">
    <property type="nucleotide sequence ID" value="NZ_FOND01000017.1"/>
</dbReference>
<evidence type="ECO:0000313" key="3">
    <source>
        <dbReference type="Proteomes" id="UP000198589"/>
    </source>
</evidence>
<gene>
    <name evidence="2" type="ORF">SAMN05216574_11713</name>
</gene>
<reference evidence="3" key="1">
    <citation type="submission" date="2016-10" db="EMBL/GenBank/DDBJ databases">
        <authorList>
            <person name="Varghese N."/>
            <person name="Submissions S."/>
        </authorList>
    </citation>
    <scope>NUCLEOTIDE SEQUENCE [LARGE SCALE GENOMIC DNA]</scope>
    <source>
        <strain evidence="3">DSM 46838</strain>
    </source>
</reference>
<dbReference type="Proteomes" id="UP000198589">
    <property type="component" value="Unassembled WGS sequence"/>
</dbReference>
<protein>
    <submittedName>
        <fullName evidence="2">Uncharacterized protein</fullName>
    </submittedName>
</protein>
<keyword evidence="3" id="KW-1185">Reference proteome</keyword>
<feature type="compositionally biased region" description="Basic and acidic residues" evidence="1">
    <location>
        <begin position="15"/>
        <end position="33"/>
    </location>
</feature>
<dbReference type="AlphaFoldDB" id="A0A1I2JMI3"/>
<name>A0A1I2JMI3_9ACTN</name>
<accession>A0A1I2JMI3</accession>
<evidence type="ECO:0000256" key="1">
    <source>
        <dbReference type="SAM" id="MobiDB-lite"/>
    </source>
</evidence>
<proteinExistence type="predicted"/>
<dbReference type="EMBL" id="FOND01000017">
    <property type="protein sequence ID" value="SFF56042.1"/>
    <property type="molecule type" value="Genomic_DNA"/>
</dbReference>
<dbReference type="STRING" id="1798228.SAMN05216574_11713"/>
<sequence>MTEPGRTPHTSENAEGDRPGDDETGGRTPHPEEPAEGTDAGQGEGADTPDT</sequence>
<organism evidence="2 3">
    <name type="scientific">Blastococcus tunisiensis</name>
    <dbReference type="NCBI Taxonomy" id="1798228"/>
    <lineage>
        <taxon>Bacteria</taxon>
        <taxon>Bacillati</taxon>
        <taxon>Actinomycetota</taxon>
        <taxon>Actinomycetes</taxon>
        <taxon>Geodermatophilales</taxon>
        <taxon>Geodermatophilaceae</taxon>
        <taxon>Blastococcus</taxon>
    </lineage>
</organism>